<dbReference type="RefSeq" id="WP_322609679.1">
    <property type="nucleotide sequence ID" value="NZ_JARVCO010000012.1"/>
</dbReference>
<feature type="transmembrane region" description="Helical" evidence="5">
    <location>
        <begin position="7"/>
        <end position="31"/>
    </location>
</feature>
<dbReference type="Proteomes" id="UP001290861">
    <property type="component" value="Unassembled WGS sequence"/>
</dbReference>
<comment type="caution">
    <text evidence="7">The sequence shown here is derived from an EMBL/GenBank/DDBJ whole genome shotgun (WGS) entry which is preliminary data.</text>
</comment>
<feature type="transmembrane region" description="Helical" evidence="5">
    <location>
        <begin position="396"/>
        <end position="415"/>
    </location>
</feature>
<comment type="subcellular location">
    <subcellularLocation>
        <location evidence="1">Membrane</location>
        <topology evidence="1">Multi-pass membrane protein</topology>
    </subcellularLocation>
</comment>
<feature type="transmembrane region" description="Helical" evidence="5">
    <location>
        <begin position="141"/>
        <end position="161"/>
    </location>
</feature>
<dbReference type="InterPro" id="IPR004841">
    <property type="entry name" value="AA-permease/SLC12A_dom"/>
</dbReference>
<evidence type="ECO:0000313" key="8">
    <source>
        <dbReference type="Proteomes" id="UP001290861"/>
    </source>
</evidence>
<evidence type="ECO:0000256" key="3">
    <source>
        <dbReference type="ARBA" id="ARBA00022989"/>
    </source>
</evidence>
<sequence>MKKGLGFIDVFCIASGAMISSGIFVLPGLAFAQSGPAMIIAYLIAGLLALIGVLSVIELATAMPKAGGDYYFLTRSLGPLIGTVSGLLSWFALSLKTAFAIFGLAEVIYLLSGERVPLFATAVPVTVLFALLNIRGAEAAAKFEVVLVLVLFLLMGGYLVAGMPNLEASHFTPFVKEGGGFSGILSTAGFVFVSFGGLLKTATIAEEVRNPRRNIPSGFIAATLAITLLYALLLFVTVGVLPAEELSGSYTPIADTARMLVGPVGYGAITVAAVLAFVTTANAGIMSASRYPLALGRDNLLPPFFAKVNKRGEPMVAIIMTSTIILLSLLLDIEKLVKAASAVVISAYVLSAAAVLVMRHSKLTNYRPTFRVPWCPWLPLFGIISFTLLIVDMGMAAIEVSLGFVVFGLLIYFFYGRKRTDMEYALLHIVESLTNKELTADSLEKELYDVLQKRDEVVHDEFDEILKSAEALDLGPGADQNELLRVVSETLEKDLDHSAEEIRRRFVEREQQGSCVLTPFVAIPHIIVDGEGLFNITLIRSREGIPFEGDLSVKAFFVIAGSRDMRNMHLKALAAIAHIVQHPEFEKRWARAKNEAQLKDILLLSERVRM</sequence>
<feature type="transmembrane region" description="Helical" evidence="5">
    <location>
        <begin position="370"/>
        <end position="390"/>
    </location>
</feature>
<keyword evidence="4 5" id="KW-0472">Membrane</keyword>
<name>A0ABU5N0E1_9BACT</name>
<dbReference type="InterPro" id="IPR016152">
    <property type="entry name" value="PTrfase/Anion_transptr"/>
</dbReference>
<organism evidence="7 8">
    <name type="scientific">Pontiella agarivorans</name>
    <dbReference type="NCBI Taxonomy" id="3038953"/>
    <lineage>
        <taxon>Bacteria</taxon>
        <taxon>Pseudomonadati</taxon>
        <taxon>Kiritimatiellota</taxon>
        <taxon>Kiritimatiellia</taxon>
        <taxon>Kiritimatiellales</taxon>
        <taxon>Pontiellaceae</taxon>
        <taxon>Pontiella</taxon>
    </lineage>
</organism>
<feature type="transmembrane region" description="Helical" evidence="5">
    <location>
        <begin position="80"/>
        <end position="104"/>
    </location>
</feature>
<dbReference type="PROSITE" id="PS51094">
    <property type="entry name" value="PTS_EIIA_TYPE_2"/>
    <property type="match status" value="1"/>
</dbReference>
<keyword evidence="2 5" id="KW-0812">Transmembrane</keyword>
<feature type="domain" description="PTS EIIA type-2" evidence="6">
    <location>
        <begin position="463"/>
        <end position="605"/>
    </location>
</feature>
<proteinExistence type="predicted"/>
<feature type="transmembrane region" description="Helical" evidence="5">
    <location>
        <begin position="116"/>
        <end position="134"/>
    </location>
</feature>
<dbReference type="Gene3D" id="3.40.930.10">
    <property type="entry name" value="Mannitol-specific EII, Chain A"/>
    <property type="match status" value="1"/>
</dbReference>
<feature type="transmembrane region" description="Helical" evidence="5">
    <location>
        <begin position="315"/>
        <end position="333"/>
    </location>
</feature>
<keyword evidence="8" id="KW-1185">Reference proteome</keyword>
<gene>
    <name evidence="7" type="ORF">P9H32_14805</name>
</gene>
<dbReference type="InterPro" id="IPR002178">
    <property type="entry name" value="PTS_EIIA_type-2_dom"/>
</dbReference>
<feature type="transmembrane region" description="Helical" evidence="5">
    <location>
        <begin position="263"/>
        <end position="285"/>
    </location>
</feature>
<dbReference type="SUPFAM" id="SSF55804">
    <property type="entry name" value="Phoshotransferase/anion transport protein"/>
    <property type="match status" value="1"/>
</dbReference>
<evidence type="ECO:0000256" key="5">
    <source>
        <dbReference type="SAM" id="Phobius"/>
    </source>
</evidence>
<feature type="transmembrane region" description="Helical" evidence="5">
    <location>
        <begin position="181"/>
        <end position="199"/>
    </location>
</feature>
<dbReference type="PANTHER" id="PTHR42770">
    <property type="entry name" value="AMINO ACID TRANSPORTER-RELATED"/>
    <property type="match status" value="1"/>
</dbReference>
<evidence type="ECO:0000256" key="4">
    <source>
        <dbReference type="ARBA" id="ARBA00023136"/>
    </source>
</evidence>
<dbReference type="InterPro" id="IPR050367">
    <property type="entry name" value="APC_superfamily"/>
</dbReference>
<protein>
    <submittedName>
        <fullName evidence="7">Amino acid permease</fullName>
    </submittedName>
</protein>
<evidence type="ECO:0000313" key="7">
    <source>
        <dbReference type="EMBL" id="MDZ8119897.1"/>
    </source>
</evidence>
<evidence type="ECO:0000256" key="1">
    <source>
        <dbReference type="ARBA" id="ARBA00004141"/>
    </source>
</evidence>
<reference evidence="7 8" key="1">
    <citation type="journal article" date="2024" name="Appl. Environ. Microbiol.">
        <title>Pontiella agarivorans sp. nov., a novel marine anaerobic bacterium capable of degrading macroalgal polysaccharides and fixing nitrogen.</title>
        <authorList>
            <person name="Liu N."/>
            <person name="Kivenson V."/>
            <person name="Peng X."/>
            <person name="Cui Z."/>
            <person name="Lankiewicz T.S."/>
            <person name="Gosselin K.M."/>
            <person name="English C.J."/>
            <person name="Blair E.M."/>
            <person name="O'Malley M.A."/>
            <person name="Valentine D.L."/>
        </authorList>
    </citation>
    <scope>NUCLEOTIDE SEQUENCE [LARGE SCALE GENOMIC DNA]</scope>
    <source>
        <strain evidence="7 8">NLcol2</strain>
    </source>
</reference>
<dbReference type="EMBL" id="JARVCO010000012">
    <property type="protein sequence ID" value="MDZ8119897.1"/>
    <property type="molecule type" value="Genomic_DNA"/>
</dbReference>
<dbReference type="Pfam" id="PF00359">
    <property type="entry name" value="PTS_EIIA_2"/>
    <property type="match status" value="1"/>
</dbReference>
<dbReference type="PANTHER" id="PTHR42770:SF7">
    <property type="entry name" value="MEMBRANE PROTEIN"/>
    <property type="match status" value="1"/>
</dbReference>
<feature type="transmembrane region" description="Helical" evidence="5">
    <location>
        <begin position="37"/>
        <end position="60"/>
    </location>
</feature>
<evidence type="ECO:0000256" key="2">
    <source>
        <dbReference type="ARBA" id="ARBA00022692"/>
    </source>
</evidence>
<evidence type="ECO:0000259" key="6">
    <source>
        <dbReference type="PROSITE" id="PS51094"/>
    </source>
</evidence>
<feature type="transmembrane region" description="Helical" evidence="5">
    <location>
        <begin position="339"/>
        <end position="358"/>
    </location>
</feature>
<feature type="transmembrane region" description="Helical" evidence="5">
    <location>
        <begin position="219"/>
        <end position="243"/>
    </location>
</feature>
<dbReference type="Pfam" id="PF00324">
    <property type="entry name" value="AA_permease"/>
    <property type="match status" value="1"/>
</dbReference>
<accession>A0ABU5N0E1</accession>
<keyword evidence="3 5" id="KW-1133">Transmembrane helix</keyword>
<dbReference type="Gene3D" id="1.20.1740.10">
    <property type="entry name" value="Amino acid/polyamine transporter I"/>
    <property type="match status" value="1"/>
</dbReference>